<evidence type="ECO:0000313" key="15">
    <source>
        <dbReference type="EMBL" id="CAL5224210.1"/>
    </source>
</evidence>
<evidence type="ECO:0000256" key="5">
    <source>
        <dbReference type="ARBA" id="ARBA00022723"/>
    </source>
</evidence>
<evidence type="ECO:0000256" key="1">
    <source>
        <dbReference type="ARBA" id="ARBA00004167"/>
    </source>
</evidence>
<dbReference type="InterPro" id="IPR035892">
    <property type="entry name" value="C2_domain_sf"/>
</dbReference>
<keyword evidence="10" id="KW-0446">Lipid-binding</keyword>
<evidence type="ECO:0000256" key="8">
    <source>
        <dbReference type="ARBA" id="ARBA00022989"/>
    </source>
</evidence>
<evidence type="ECO:0000256" key="7">
    <source>
        <dbReference type="ARBA" id="ARBA00022837"/>
    </source>
</evidence>
<evidence type="ECO:0000256" key="6">
    <source>
        <dbReference type="ARBA" id="ARBA00022737"/>
    </source>
</evidence>
<dbReference type="SUPFAM" id="SSF49562">
    <property type="entry name" value="C2 domain (Calcium/lipid-binding domain, CaLB)"/>
    <property type="match status" value="2"/>
</dbReference>
<dbReference type="Pfam" id="PF00168">
    <property type="entry name" value="C2"/>
    <property type="match status" value="2"/>
</dbReference>
<comment type="caution">
    <text evidence="15">The sequence shown here is derived from an EMBL/GenBank/DDBJ whole genome shotgun (WGS) entry which is preliminary data.</text>
</comment>
<evidence type="ECO:0000256" key="11">
    <source>
        <dbReference type="ARBA" id="ARBA00023136"/>
    </source>
</evidence>
<dbReference type="InterPro" id="IPR000008">
    <property type="entry name" value="C2_dom"/>
</dbReference>
<gene>
    <name evidence="15" type="primary">g6855</name>
    <name evidence="15" type="ORF">VP750_LOCUS5869</name>
</gene>
<comment type="similarity">
    <text evidence="2">Belongs to the synaptotagmin family.</text>
</comment>
<evidence type="ECO:0000256" key="4">
    <source>
        <dbReference type="ARBA" id="ARBA00022692"/>
    </source>
</evidence>
<evidence type="ECO:0000256" key="12">
    <source>
        <dbReference type="SAM" id="Phobius"/>
    </source>
</evidence>
<dbReference type="CDD" id="cd00030">
    <property type="entry name" value="C2"/>
    <property type="match status" value="1"/>
</dbReference>
<keyword evidence="3" id="KW-0813">Transport</keyword>
<feature type="transmembrane region" description="Helical" evidence="12">
    <location>
        <begin position="7"/>
        <end position="26"/>
    </location>
</feature>
<organism evidence="15 16">
    <name type="scientific">Coccomyxa viridis</name>
    <dbReference type="NCBI Taxonomy" id="1274662"/>
    <lineage>
        <taxon>Eukaryota</taxon>
        <taxon>Viridiplantae</taxon>
        <taxon>Chlorophyta</taxon>
        <taxon>core chlorophytes</taxon>
        <taxon>Trebouxiophyceae</taxon>
        <taxon>Trebouxiophyceae incertae sedis</taxon>
        <taxon>Coccomyxaceae</taxon>
        <taxon>Coccomyxa</taxon>
    </lineage>
</organism>
<comment type="subcellular location">
    <subcellularLocation>
        <location evidence="1">Membrane</location>
        <topology evidence="1">Single-pass membrane protein</topology>
    </subcellularLocation>
</comment>
<feature type="transmembrane region" description="Helical" evidence="12">
    <location>
        <begin position="68"/>
        <end position="89"/>
    </location>
</feature>
<protein>
    <submittedName>
        <fullName evidence="15">G6855 protein</fullName>
    </submittedName>
</protein>
<dbReference type="CDD" id="cd21677">
    <property type="entry name" value="SMP_SYT"/>
    <property type="match status" value="1"/>
</dbReference>
<evidence type="ECO:0000259" key="14">
    <source>
        <dbReference type="PROSITE" id="PS51847"/>
    </source>
</evidence>
<keyword evidence="7" id="KW-0106">Calcium</keyword>
<keyword evidence="8 12" id="KW-1133">Transmembrane helix</keyword>
<dbReference type="Proteomes" id="UP001497392">
    <property type="component" value="Unassembled WGS sequence"/>
</dbReference>
<name>A0ABP1FWE2_9CHLO</name>
<keyword evidence="9" id="KW-0445">Lipid transport</keyword>
<feature type="domain" description="C2" evidence="13">
    <location>
        <begin position="522"/>
        <end position="647"/>
    </location>
</feature>
<dbReference type="PANTHER" id="PTHR10774:SF190">
    <property type="entry name" value="C2 CALCIUM_LIPID-BINDING ENDONUCLEASE_EXONUCLEASE_PHOSPHATASE-RELATED"/>
    <property type="match status" value="1"/>
</dbReference>
<sequence>MRRVRSQLWAGLIGVSIGLILLSLAYQVSSDGAKDSQSGPSRLAEEDIERIADRLGERSFWRKKTQGFHVTDFLGGMVATSCVLGFILWRKDYSVSRLMTRKQKGETIQALKDMDTDTLRKVLGDVNLPSWVNFPDFERVNWANLVIGQMWPSLSAYLQSQAHPQLDPLLAQNKPAWMDDIKLVRFELGETAPQVSGVKVYQKGEAQTEDEIIVEFDFMWSGQQDVEIIVKPIPRVVSNWLIGIGKLLATLIKLKVCMQRLIINGRLRVTLTPLMNKMPIVGAAQFSLVQMPEFSFDLDVLGGDVTLLPGLEAWLNSFIASTVLRPYVLPDKYVLKLTDAELGIETPKGILFVTLIEASNVPRMDFLSKSDPYVIMGVRASRMSRSQVINNDLHPKWNEDFKLLVHEPEHQVLRLVLYDHDTLDKDDEIGEAKLAVKDLKNQEEKDIWLDISECQPDQAASHRGALGKLTLVKDKASDGVAAVRKKLGRNKDIQCRVHLKVTYYEFHKEEVDAAMEGHKKHQLTHVPSRVENKEAFNILMGGVLYVRPRKGHDLVKKNFFKGGWLHSTAMVQVSIAGHTKKSAQVDGSHPAFSDVIEFILGADDIQDPQEKYIQVEVWDHKFIKHFRGRVDIPLKSVLDNGKVKDKYRLKEVKQGELELEVNWYSVLDQKNSP</sequence>
<feature type="domain" description="SMP-LTD" evidence="14">
    <location>
        <begin position="136"/>
        <end position="338"/>
    </location>
</feature>
<dbReference type="PROSITE" id="PS50004">
    <property type="entry name" value="C2"/>
    <property type="match status" value="2"/>
</dbReference>
<evidence type="ECO:0000256" key="10">
    <source>
        <dbReference type="ARBA" id="ARBA00023121"/>
    </source>
</evidence>
<dbReference type="EMBL" id="CAXHTA020000010">
    <property type="protein sequence ID" value="CAL5224210.1"/>
    <property type="molecule type" value="Genomic_DNA"/>
</dbReference>
<accession>A0ABP1FWE2</accession>
<evidence type="ECO:0000259" key="13">
    <source>
        <dbReference type="PROSITE" id="PS50004"/>
    </source>
</evidence>
<dbReference type="Pfam" id="PF17047">
    <property type="entry name" value="SMP_LBD"/>
    <property type="match status" value="1"/>
</dbReference>
<evidence type="ECO:0000256" key="9">
    <source>
        <dbReference type="ARBA" id="ARBA00023055"/>
    </source>
</evidence>
<keyword evidence="5" id="KW-0479">Metal-binding</keyword>
<dbReference type="PANTHER" id="PTHR10774">
    <property type="entry name" value="EXTENDED SYNAPTOTAGMIN-RELATED"/>
    <property type="match status" value="1"/>
</dbReference>
<dbReference type="InterPro" id="IPR039010">
    <property type="entry name" value="Synaptotagmin_SMP"/>
</dbReference>
<dbReference type="Gene3D" id="2.60.40.150">
    <property type="entry name" value="C2 domain"/>
    <property type="match status" value="2"/>
</dbReference>
<dbReference type="PROSITE" id="PS51847">
    <property type="entry name" value="SMP"/>
    <property type="match status" value="1"/>
</dbReference>
<feature type="domain" description="C2" evidence="13">
    <location>
        <begin position="331"/>
        <end position="449"/>
    </location>
</feature>
<evidence type="ECO:0000313" key="16">
    <source>
        <dbReference type="Proteomes" id="UP001497392"/>
    </source>
</evidence>
<reference evidence="15 16" key="1">
    <citation type="submission" date="2024-06" db="EMBL/GenBank/DDBJ databases">
        <authorList>
            <person name="Kraege A."/>
            <person name="Thomma B."/>
        </authorList>
    </citation>
    <scope>NUCLEOTIDE SEQUENCE [LARGE SCALE GENOMIC DNA]</scope>
</reference>
<evidence type="ECO:0000256" key="3">
    <source>
        <dbReference type="ARBA" id="ARBA00022448"/>
    </source>
</evidence>
<keyword evidence="4 12" id="KW-0812">Transmembrane</keyword>
<dbReference type="InterPro" id="IPR031468">
    <property type="entry name" value="SMP_LBD"/>
</dbReference>
<keyword evidence="6" id="KW-0677">Repeat</keyword>
<dbReference type="SMART" id="SM00239">
    <property type="entry name" value="C2"/>
    <property type="match status" value="2"/>
</dbReference>
<evidence type="ECO:0000256" key="2">
    <source>
        <dbReference type="ARBA" id="ARBA00006996"/>
    </source>
</evidence>
<keyword evidence="11 12" id="KW-0472">Membrane</keyword>
<dbReference type="InterPro" id="IPR045050">
    <property type="entry name" value="Synaptotagmin_plant"/>
</dbReference>
<keyword evidence="16" id="KW-1185">Reference proteome</keyword>
<proteinExistence type="inferred from homology"/>